<dbReference type="Gene3D" id="1.10.418.10">
    <property type="entry name" value="Calponin-like domain"/>
    <property type="match status" value="1"/>
</dbReference>
<dbReference type="AlphaFoldDB" id="A0A812CM19"/>
<dbReference type="Proteomes" id="UP000597762">
    <property type="component" value="Unassembled WGS sequence"/>
</dbReference>
<keyword evidence="4" id="KW-1185">Reference proteome</keyword>
<dbReference type="GO" id="GO:0000922">
    <property type="term" value="C:spindle pole"/>
    <property type="evidence" value="ECO:0007669"/>
    <property type="project" value="InterPro"/>
</dbReference>
<feature type="region of interest" description="Disordered" evidence="1">
    <location>
        <begin position="607"/>
        <end position="629"/>
    </location>
</feature>
<feature type="domain" description="DUF5745" evidence="2">
    <location>
        <begin position="171"/>
        <end position="230"/>
    </location>
</feature>
<evidence type="ECO:0000313" key="4">
    <source>
        <dbReference type="Proteomes" id="UP000597762"/>
    </source>
</evidence>
<reference evidence="3" key="1">
    <citation type="submission" date="2021-01" db="EMBL/GenBank/DDBJ databases">
        <authorList>
            <person name="Li R."/>
            <person name="Bekaert M."/>
        </authorList>
    </citation>
    <scope>NUCLEOTIDE SEQUENCE</scope>
    <source>
        <strain evidence="3">Farmed</strain>
    </source>
</reference>
<dbReference type="GO" id="GO:0005813">
    <property type="term" value="C:centrosome"/>
    <property type="evidence" value="ECO:0007669"/>
    <property type="project" value="InterPro"/>
</dbReference>
<dbReference type="Pfam" id="PF19016">
    <property type="entry name" value="DUF5745"/>
    <property type="match status" value="1"/>
</dbReference>
<feature type="compositionally biased region" description="Polar residues" evidence="1">
    <location>
        <begin position="427"/>
        <end position="449"/>
    </location>
</feature>
<protein>
    <submittedName>
        <fullName evidence="3">CEP95</fullName>
    </submittedName>
</protein>
<dbReference type="InterPro" id="IPR044039">
    <property type="entry name" value="DUF5745"/>
</dbReference>
<feature type="compositionally biased region" description="Pro residues" evidence="1">
    <location>
        <begin position="348"/>
        <end position="361"/>
    </location>
</feature>
<feature type="compositionally biased region" description="Basic and acidic residues" evidence="1">
    <location>
        <begin position="455"/>
        <end position="474"/>
    </location>
</feature>
<dbReference type="PANTHER" id="PTHR22545:SF0">
    <property type="entry name" value="CENTROSOMAL PROTEIN OF 95 KDA"/>
    <property type="match status" value="1"/>
</dbReference>
<dbReference type="OrthoDB" id="545730at2759"/>
<dbReference type="PANTHER" id="PTHR22545">
    <property type="entry name" value="CENTROSOMAL PROTEIN OF 95 KDA"/>
    <property type="match status" value="1"/>
</dbReference>
<feature type="region of interest" description="Disordered" evidence="1">
    <location>
        <begin position="394"/>
        <end position="477"/>
    </location>
</feature>
<comment type="caution">
    <text evidence="3">The sequence shown here is derived from an EMBL/GenBank/DDBJ whole genome shotgun (WGS) entry which is preliminary data.</text>
</comment>
<organism evidence="3 4">
    <name type="scientific">Acanthosepion pharaonis</name>
    <name type="common">Pharaoh cuttlefish</name>
    <name type="synonym">Sepia pharaonis</name>
    <dbReference type="NCBI Taxonomy" id="158019"/>
    <lineage>
        <taxon>Eukaryota</taxon>
        <taxon>Metazoa</taxon>
        <taxon>Spiralia</taxon>
        <taxon>Lophotrochozoa</taxon>
        <taxon>Mollusca</taxon>
        <taxon>Cephalopoda</taxon>
        <taxon>Coleoidea</taxon>
        <taxon>Decapodiformes</taxon>
        <taxon>Sepiida</taxon>
        <taxon>Sepiina</taxon>
        <taxon>Sepiidae</taxon>
        <taxon>Acanthosepion</taxon>
    </lineage>
</organism>
<dbReference type="SUPFAM" id="SSF47576">
    <property type="entry name" value="Calponin-homology domain, CH-domain"/>
    <property type="match status" value="1"/>
</dbReference>
<evidence type="ECO:0000259" key="2">
    <source>
        <dbReference type="Pfam" id="PF19016"/>
    </source>
</evidence>
<dbReference type="EMBL" id="CAHIKZ030001698">
    <property type="protein sequence ID" value="CAE1272747.1"/>
    <property type="molecule type" value="Genomic_DNA"/>
</dbReference>
<sequence length="629" mass="71327">MKPTNALVASPFSARGSSPLLLRWVRFPYPWAQGDLDISNLSMQVGQRPFCLTRLVAFVLCYVGGVNCVNAVVKLRKNQVSRFCQIIQRRGSRHWGDNLSDRFGQTLQPYSFAPYRDYKMLRTLSTVDQGLVEVANSLLVQLHVPIYVESLEDINTNVFVTLFEGLYGEPLPELLPNPQTKQDEIHNCQIVIDTLANKILHTSLSHITGKDIIEGDRTSVANLLEILTGLLEFLTEKIECENSQDEEQEEEVFHDQAFLGNQDDIDQLMEGIKNLPSFQNAANCETSNENGSVKAAWQDFKNSENSKTLAPEHDLLVGPVKADNDFHNLTFSILSSSIELPSSLPVTSPEPPPPVILPEPLPQEDKDTNINSSLLQMDLSELRPRPVTISLDEITAKNDNHKMQKNEKETGTSKVLHRHIAHWPMKNVSNDTKEVPSQSSKGQNQSKENISIKLPKHEEEKTPDSPSSEAKEFSPEEVTELLKTYSNKRTTDELLDMIDVTLRQLEAETKPSTSSQRVSQKKQVHFEEPSCIKKVRKIKVPVSMWHHKQGDWKKNKKLKFVRRNYAEDLAELHKDIKLKAKAEKTAANEKEKEFLKTTGEYIKFTNTAKKKKPRKPNMNARVYTTTKGK</sequence>
<feature type="compositionally biased region" description="Basic and acidic residues" evidence="1">
    <location>
        <begin position="394"/>
        <end position="411"/>
    </location>
</feature>
<dbReference type="InterPro" id="IPR036872">
    <property type="entry name" value="CH_dom_sf"/>
</dbReference>
<gene>
    <name evidence="3" type="ORF">SPHA_37806</name>
</gene>
<evidence type="ECO:0000256" key="1">
    <source>
        <dbReference type="SAM" id="MobiDB-lite"/>
    </source>
</evidence>
<dbReference type="InterPro" id="IPR026619">
    <property type="entry name" value="CEP95"/>
</dbReference>
<evidence type="ECO:0000313" key="3">
    <source>
        <dbReference type="EMBL" id="CAE1272747.1"/>
    </source>
</evidence>
<accession>A0A812CM19</accession>
<proteinExistence type="predicted"/>
<feature type="region of interest" description="Disordered" evidence="1">
    <location>
        <begin position="341"/>
        <end position="368"/>
    </location>
</feature>
<name>A0A812CM19_ACAPH</name>